<feature type="region of interest" description="Disordered" evidence="1">
    <location>
        <begin position="138"/>
        <end position="172"/>
    </location>
</feature>
<dbReference type="Proteomes" id="UP001219525">
    <property type="component" value="Unassembled WGS sequence"/>
</dbReference>
<evidence type="ECO:0000313" key="2">
    <source>
        <dbReference type="EMBL" id="KAJ7210064.1"/>
    </source>
</evidence>
<gene>
    <name evidence="2" type="ORF">GGX14DRAFT_394863</name>
</gene>
<dbReference type="AlphaFoldDB" id="A0AAD6YAE1"/>
<proteinExistence type="predicted"/>
<dbReference type="EMBL" id="JARJCW010000029">
    <property type="protein sequence ID" value="KAJ7210064.1"/>
    <property type="molecule type" value="Genomic_DNA"/>
</dbReference>
<accession>A0AAD6YAE1</accession>
<organism evidence="2 3">
    <name type="scientific">Mycena pura</name>
    <dbReference type="NCBI Taxonomy" id="153505"/>
    <lineage>
        <taxon>Eukaryota</taxon>
        <taxon>Fungi</taxon>
        <taxon>Dikarya</taxon>
        <taxon>Basidiomycota</taxon>
        <taxon>Agaricomycotina</taxon>
        <taxon>Agaricomycetes</taxon>
        <taxon>Agaricomycetidae</taxon>
        <taxon>Agaricales</taxon>
        <taxon>Marasmiineae</taxon>
        <taxon>Mycenaceae</taxon>
        <taxon>Mycena</taxon>
    </lineage>
</organism>
<keyword evidence="3" id="KW-1185">Reference proteome</keyword>
<name>A0AAD6YAE1_9AGAR</name>
<evidence type="ECO:0000256" key="1">
    <source>
        <dbReference type="SAM" id="MobiDB-lite"/>
    </source>
</evidence>
<evidence type="ECO:0000313" key="3">
    <source>
        <dbReference type="Proteomes" id="UP001219525"/>
    </source>
</evidence>
<feature type="compositionally biased region" description="Polar residues" evidence="1">
    <location>
        <begin position="140"/>
        <end position="154"/>
    </location>
</feature>
<sequence length="195" mass="21696">MFRTLVLGMNIFTAKPRLSDAIRQTGLGSPYSDLRVCRQSPTPHWHQPPEQTLAEVHTKLAWGVMSPTYTNMSQNIGSSTPGTRVLRNPFIEREYRDDRIVLSDKPMFLKRIDNFAQCCLRRRWHTIKLILTRAAAPEVSSGNSVPSRSISASNDAGVVPAPVPSIRRDADDEAAEQVTLVLELAQPDHPEANPG</sequence>
<reference evidence="2" key="1">
    <citation type="submission" date="2023-03" db="EMBL/GenBank/DDBJ databases">
        <title>Massive genome expansion in bonnet fungi (Mycena s.s.) driven by repeated elements and novel gene families across ecological guilds.</title>
        <authorList>
            <consortium name="Lawrence Berkeley National Laboratory"/>
            <person name="Harder C.B."/>
            <person name="Miyauchi S."/>
            <person name="Viragh M."/>
            <person name="Kuo A."/>
            <person name="Thoen E."/>
            <person name="Andreopoulos B."/>
            <person name="Lu D."/>
            <person name="Skrede I."/>
            <person name="Drula E."/>
            <person name="Henrissat B."/>
            <person name="Morin E."/>
            <person name="Kohler A."/>
            <person name="Barry K."/>
            <person name="LaButti K."/>
            <person name="Morin E."/>
            <person name="Salamov A."/>
            <person name="Lipzen A."/>
            <person name="Mereny Z."/>
            <person name="Hegedus B."/>
            <person name="Baldrian P."/>
            <person name="Stursova M."/>
            <person name="Weitz H."/>
            <person name="Taylor A."/>
            <person name="Grigoriev I.V."/>
            <person name="Nagy L.G."/>
            <person name="Martin F."/>
            <person name="Kauserud H."/>
        </authorList>
    </citation>
    <scope>NUCLEOTIDE SEQUENCE</scope>
    <source>
        <strain evidence="2">9144</strain>
    </source>
</reference>
<protein>
    <submittedName>
        <fullName evidence="2">Uncharacterized protein</fullName>
    </submittedName>
</protein>
<comment type="caution">
    <text evidence="2">The sequence shown here is derived from an EMBL/GenBank/DDBJ whole genome shotgun (WGS) entry which is preliminary data.</text>
</comment>